<organism evidence="1">
    <name type="scientific">Anguilla anguilla</name>
    <name type="common">European freshwater eel</name>
    <name type="synonym">Muraena anguilla</name>
    <dbReference type="NCBI Taxonomy" id="7936"/>
    <lineage>
        <taxon>Eukaryota</taxon>
        <taxon>Metazoa</taxon>
        <taxon>Chordata</taxon>
        <taxon>Craniata</taxon>
        <taxon>Vertebrata</taxon>
        <taxon>Euteleostomi</taxon>
        <taxon>Actinopterygii</taxon>
        <taxon>Neopterygii</taxon>
        <taxon>Teleostei</taxon>
        <taxon>Anguilliformes</taxon>
        <taxon>Anguillidae</taxon>
        <taxon>Anguilla</taxon>
    </lineage>
</organism>
<dbReference type="EMBL" id="GBXM01072610">
    <property type="protein sequence ID" value="JAH35967.1"/>
    <property type="molecule type" value="Transcribed_RNA"/>
</dbReference>
<protein>
    <submittedName>
        <fullName evidence="1">Uncharacterized protein</fullName>
    </submittedName>
</protein>
<reference evidence="1" key="1">
    <citation type="submission" date="2014-11" db="EMBL/GenBank/DDBJ databases">
        <authorList>
            <person name="Amaro Gonzalez C."/>
        </authorList>
    </citation>
    <scope>NUCLEOTIDE SEQUENCE</scope>
</reference>
<reference evidence="1" key="2">
    <citation type="journal article" date="2015" name="Fish Shellfish Immunol.">
        <title>Early steps in the European eel (Anguilla anguilla)-Vibrio vulnificus interaction in the gills: Role of the RtxA13 toxin.</title>
        <authorList>
            <person name="Callol A."/>
            <person name="Pajuelo D."/>
            <person name="Ebbesson L."/>
            <person name="Teles M."/>
            <person name="MacKenzie S."/>
            <person name="Amaro C."/>
        </authorList>
    </citation>
    <scope>NUCLEOTIDE SEQUENCE</scope>
</reference>
<proteinExistence type="predicted"/>
<sequence>MQSNVYFSTNRHVVCYVTTGDVTMTYQVTCHLPLSFIDI</sequence>
<evidence type="ECO:0000313" key="1">
    <source>
        <dbReference type="EMBL" id="JAH35967.1"/>
    </source>
</evidence>
<dbReference type="AlphaFoldDB" id="A0A0E9S432"/>
<accession>A0A0E9S432</accession>
<name>A0A0E9S432_ANGAN</name>